<sequence>MRSEGGRGWTGNGRWIYHSRKLYPSPANTLPPTRHTRQHGNYRRYIIYDIRYDMVECNLSFTDNAVSPADVDQIDRKKRIRLQDSRVEVKEDVQNQNKLIAIHRMMENRNA</sequence>
<evidence type="ECO:0000313" key="2">
    <source>
        <dbReference type="Proteomes" id="UP000011668"/>
    </source>
</evidence>
<name>L8WK86_THACA</name>
<accession>L8WK86</accession>
<reference evidence="1 2" key="1">
    <citation type="journal article" date="2013" name="Nat. Commun.">
        <title>The evolution and pathogenic mechanisms of the rice sheath blight pathogen.</title>
        <authorList>
            <person name="Zheng A."/>
            <person name="Lin R."/>
            <person name="Xu L."/>
            <person name="Qin P."/>
            <person name="Tang C."/>
            <person name="Ai P."/>
            <person name="Zhang D."/>
            <person name="Liu Y."/>
            <person name="Sun Z."/>
            <person name="Feng H."/>
            <person name="Wang Y."/>
            <person name="Chen Y."/>
            <person name="Liang X."/>
            <person name="Fu R."/>
            <person name="Li Q."/>
            <person name="Zhang J."/>
            <person name="Yu X."/>
            <person name="Xie Z."/>
            <person name="Ding L."/>
            <person name="Guan P."/>
            <person name="Tang J."/>
            <person name="Liang Y."/>
            <person name="Wang S."/>
            <person name="Deng Q."/>
            <person name="Li S."/>
            <person name="Zhu J."/>
            <person name="Wang L."/>
            <person name="Liu H."/>
            <person name="Li P."/>
        </authorList>
    </citation>
    <scope>NUCLEOTIDE SEQUENCE [LARGE SCALE GENOMIC DNA]</scope>
    <source>
        <strain evidence="2">AG-1 IA</strain>
    </source>
</reference>
<evidence type="ECO:0000313" key="1">
    <source>
        <dbReference type="EMBL" id="ELU38616.1"/>
    </source>
</evidence>
<dbReference type="HOGENOM" id="CLU_2160126_0_0_1"/>
<comment type="caution">
    <text evidence="1">The sequence shown here is derived from an EMBL/GenBank/DDBJ whole genome shotgun (WGS) entry which is preliminary data.</text>
</comment>
<dbReference type="EMBL" id="AFRT01002116">
    <property type="protein sequence ID" value="ELU38616.1"/>
    <property type="molecule type" value="Genomic_DNA"/>
</dbReference>
<proteinExistence type="predicted"/>
<organism evidence="1 2">
    <name type="scientific">Thanatephorus cucumeris (strain AG1-IA)</name>
    <name type="common">Rice sheath blight fungus</name>
    <name type="synonym">Rhizoctonia solani</name>
    <dbReference type="NCBI Taxonomy" id="983506"/>
    <lineage>
        <taxon>Eukaryota</taxon>
        <taxon>Fungi</taxon>
        <taxon>Dikarya</taxon>
        <taxon>Basidiomycota</taxon>
        <taxon>Agaricomycotina</taxon>
        <taxon>Agaricomycetes</taxon>
        <taxon>Cantharellales</taxon>
        <taxon>Ceratobasidiaceae</taxon>
        <taxon>Rhizoctonia</taxon>
        <taxon>Rhizoctonia solani AG-1</taxon>
    </lineage>
</organism>
<protein>
    <submittedName>
        <fullName evidence="1">Uncharacterized protein</fullName>
    </submittedName>
</protein>
<keyword evidence="2" id="KW-1185">Reference proteome</keyword>
<dbReference type="Proteomes" id="UP000011668">
    <property type="component" value="Unassembled WGS sequence"/>
</dbReference>
<gene>
    <name evidence="1" type="ORF">AG1IA_07343</name>
</gene>
<dbReference type="AlphaFoldDB" id="L8WK86"/>